<organism evidence="1 2">
    <name type="scientific">Stylonychia lemnae</name>
    <name type="common">Ciliate</name>
    <dbReference type="NCBI Taxonomy" id="5949"/>
    <lineage>
        <taxon>Eukaryota</taxon>
        <taxon>Sar</taxon>
        <taxon>Alveolata</taxon>
        <taxon>Ciliophora</taxon>
        <taxon>Intramacronucleata</taxon>
        <taxon>Spirotrichea</taxon>
        <taxon>Stichotrichia</taxon>
        <taxon>Sporadotrichida</taxon>
        <taxon>Oxytrichidae</taxon>
        <taxon>Stylonychinae</taxon>
        <taxon>Stylonychia</taxon>
    </lineage>
</organism>
<dbReference type="SUPFAM" id="SSF55486">
    <property type="entry name" value="Metalloproteases ('zincins'), catalytic domain"/>
    <property type="match status" value="1"/>
</dbReference>
<keyword evidence="2" id="KW-1185">Reference proteome</keyword>
<dbReference type="AlphaFoldDB" id="A0A078ATP6"/>
<accession>A0A078ATP6</accession>
<protein>
    <submittedName>
        <fullName evidence="1">Zinc metalloproteinase nas-7</fullName>
    </submittedName>
</protein>
<dbReference type="EMBL" id="CCKQ01012600">
    <property type="protein sequence ID" value="CDW84218.1"/>
    <property type="molecule type" value="Genomic_DNA"/>
</dbReference>
<proteinExistence type="predicted"/>
<evidence type="ECO:0000313" key="1">
    <source>
        <dbReference type="EMBL" id="CDW84218.1"/>
    </source>
</evidence>
<gene>
    <name evidence="1" type="primary">Contig7816.g8339</name>
    <name evidence="1" type="ORF">STYLEM_13275</name>
</gene>
<dbReference type="InParanoid" id="A0A078ATP6"/>
<reference evidence="1 2" key="1">
    <citation type="submission" date="2014-06" db="EMBL/GenBank/DDBJ databases">
        <authorList>
            <person name="Swart Estienne"/>
        </authorList>
    </citation>
    <scope>NUCLEOTIDE SEQUENCE [LARGE SCALE GENOMIC DNA]</scope>
    <source>
        <strain evidence="1 2">130c</strain>
    </source>
</reference>
<dbReference type="Proteomes" id="UP000039865">
    <property type="component" value="Unassembled WGS sequence"/>
</dbReference>
<evidence type="ECO:0000313" key="2">
    <source>
        <dbReference type="Proteomes" id="UP000039865"/>
    </source>
</evidence>
<dbReference type="GO" id="GO:0008237">
    <property type="term" value="F:metallopeptidase activity"/>
    <property type="evidence" value="ECO:0007669"/>
    <property type="project" value="InterPro"/>
</dbReference>
<dbReference type="Gene3D" id="3.40.390.10">
    <property type="entry name" value="Collagenase (Catalytic Domain)"/>
    <property type="match status" value="1"/>
</dbReference>
<sequence length="317" mass="36223">MGNICGDNHDLGWDSRSNKNRPNFNMHGMARRWDGGKIYYLNLVNRANEELYFKVEAAIQKWNQWNGENCQWVIASMDTPYCVNFVDAAVPFDPKSSCGCWKKQDQTIQLSKTYQNGQPIRVACILHEMMHTAGFRHGDNYQGITNYNSVPLGANDPYSLMNLGHVVQGNYPNNPEVLSRADSGDIFSKGDLQAIKLLYKYPKQHHGIWHRPCNPNKCTKDFCHCNSCGLMPNGVNCGYTGTMQGHWTCCLNEEQDMHCGNHTGFWHAPCTEYECTDIYCICRNCSTSCFYRGKKGHWSCCLKTEEWAECTQSPYKI</sequence>
<dbReference type="InterPro" id="IPR024079">
    <property type="entry name" value="MetalloPept_cat_dom_sf"/>
</dbReference>
<name>A0A078ATP6_STYLE</name>
<dbReference type="OrthoDB" id="291007at2759"/>